<dbReference type="GO" id="GO:0006865">
    <property type="term" value="P:amino acid transport"/>
    <property type="evidence" value="ECO:0007669"/>
    <property type="project" value="UniProtKB-KW"/>
</dbReference>
<protein>
    <submittedName>
        <fullName evidence="12">Amino acid permease</fullName>
    </submittedName>
</protein>
<name>A0A849AA14_9ACTN</name>
<evidence type="ECO:0000256" key="4">
    <source>
        <dbReference type="ARBA" id="ARBA00022475"/>
    </source>
</evidence>
<reference evidence="12 13" key="1">
    <citation type="submission" date="2020-05" db="EMBL/GenBank/DDBJ databases">
        <title>Nakamurella sp. DB0629 isolated from air conditioner.</title>
        <authorList>
            <person name="Kim D.H."/>
            <person name="Kim D.-U."/>
        </authorList>
    </citation>
    <scope>NUCLEOTIDE SEQUENCE [LARGE SCALE GENOMIC DNA]</scope>
    <source>
        <strain evidence="12 13">DB0629</strain>
    </source>
</reference>
<dbReference type="RefSeq" id="WP_171200499.1">
    <property type="nucleotide sequence ID" value="NZ_JABEND010000008.1"/>
</dbReference>
<evidence type="ECO:0000256" key="5">
    <source>
        <dbReference type="ARBA" id="ARBA00022692"/>
    </source>
</evidence>
<dbReference type="GO" id="GO:0055085">
    <property type="term" value="P:transmembrane transport"/>
    <property type="evidence" value="ECO:0007669"/>
    <property type="project" value="InterPro"/>
</dbReference>
<evidence type="ECO:0000313" key="13">
    <source>
        <dbReference type="Proteomes" id="UP000562984"/>
    </source>
</evidence>
<keyword evidence="8 10" id="KW-0472">Membrane</keyword>
<dbReference type="AlphaFoldDB" id="A0A849AA14"/>
<evidence type="ECO:0000313" key="12">
    <source>
        <dbReference type="EMBL" id="NNG36807.1"/>
    </source>
</evidence>
<keyword evidence="6" id="KW-0029">Amino-acid transport</keyword>
<keyword evidence="4" id="KW-1003">Cell membrane</keyword>
<gene>
    <name evidence="12" type="ORF">HKD39_14010</name>
</gene>
<evidence type="ECO:0000256" key="6">
    <source>
        <dbReference type="ARBA" id="ARBA00022970"/>
    </source>
</evidence>
<feature type="transmembrane region" description="Helical" evidence="10">
    <location>
        <begin position="101"/>
        <end position="127"/>
    </location>
</feature>
<comment type="caution">
    <text evidence="12">The sequence shown here is derived from an EMBL/GenBank/DDBJ whole genome shotgun (WGS) entry which is preliminary data.</text>
</comment>
<keyword evidence="3" id="KW-0813">Transport</keyword>
<organism evidence="12 13">
    <name type="scientific">Nakamurella aerolata</name>
    <dbReference type="NCBI Taxonomy" id="1656892"/>
    <lineage>
        <taxon>Bacteria</taxon>
        <taxon>Bacillati</taxon>
        <taxon>Actinomycetota</taxon>
        <taxon>Actinomycetes</taxon>
        <taxon>Nakamurellales</taxon>
        <taxon>Nakamurellaceae</taxon>
        <taxon>Nakamurella</taxon>
    </lineage>
</organism>
<feature type="transmembrane region" description="Helical" evidence="10">
    <location>
        <begin position="139"/>
        <end position="160"/>
    </location>
</feature>
<dbReference type="InterPro" id="IPR004840">
    <property type="entry name" value="Amino_acid_permease_CS"/>
</dbReference>
<feature type="transmembrane region" description="Helical" evidence="10">
    <location>
        <begin position="418"/>
        <end position="436"/>
    </location>
</feature>
<keyword evidence="5 10" id="KW-0812">Transmembrane</keyword>
<evidence type="ECO:0000256" key="7">
    <source>
        <dbReference type="ARBA" id="ARBA00022989"/>
    </source>
</evidence>
<dbReference type="PANTHER" id="PTHR43495:SF1">
    <property type="entry name" value="L-ASPARAGINE PERMEASE"/>
    <property type="match status" value="1"/>
</dbReference>
<dbReference type="EMBL" id="JABEND010000008">
    <property type="protein sequence ID" value="NNG36807.1"/>
    <property type="molecule type" value="Genomic_DNA"/>
</dbReference>
<feature type="transmembrane region" description="Helical" evidence="10">
    <location>
        <begin position="374"/>
        <end position="397"/>
    </location>
</feature>
<comment type="similarity">
    <text evidence="2">Belongs to the amino acid-polyamine-organocation (APC) superfamily. Amino acid transporter (AAT) (TC 2.A.3.1) family.</text>
</comment>
<evidence type="ECO:0000256" key="2">
    <source>
        <dbReference type="ARBA" id="ARBA00008583"/>
    </source>
</evidence>
<dbReference type="GO" id="GO:0005886">
    <property type="term" value="C:plasma membrane"/>
    <property type="evidence" value="ECO:0007669"/>
    <property type="project" value="UniProtKB-SubCell"/>
</dbReference>
<proteinExistence type="inferred from homology"/>
<feature type="transmembrane region" description="Helical" evidence="10">
    <location>
        <begin position="172"/>
        <end position="192"/>
    </location>
</feature>
<dbReference type="PIRSF" id="PIRSF006060">
    <property type="entry name" value="AA_transporter"/>
    <property type="match status" value="1"/>
</dbReference>
<dbReference type="InterPro" id="IPR004841">
    <property type="entry name" value="AA-permease/SLC12A_dom"/>
</dbReference>
<feature type="transmembrane region" description="Helical" evidence="10">
    <location>
        <begin position="57"/>
        <end position="80"/>
    </location>
</feature>
<feature type="transmembrane region" description="Helical" evidence="10">
    <location>
        <begin position="345"/>
        <end position="368"/>
    </location>
</feature>
<evidence type="ECO:0000256" key="9">
    <source>
        <dbReference type="SAM" id="MobiDB-lite"/>
    </source>
</evidence>
<dbReference type="PROSITE" id="PS00218">
    <property type="entry name" value="AMINO_ACID_PERMEASE_1"/>
    <property type="match status" value="1"/>
</dbReference>
<evidence type="ECO:0000259" key="11">
    <source>
        <dbReference type="Pfam" id="PF00324"/>
    </source>
</evidence>
<feature type="region of interest" description="Disordered" evidence="9">
    <location>
        <begin position="484"/>
        <end position="504"/>
    </location>
</feature>
<feature type="transmembrane region" description="Helical" evidence="10">
    <location>
        <begin position="442"/>
        <end position="460"/>
    </location>
</feature>
<dbReference type="Pfam" id="PF00324">
    <property type="entry name" value="AA_permease"/>
    <property type="match status" value="1"/>
</dbReference>
<keyword evidence="13" id="KW-1185">Reference proteome</keyword>
<evidence type="ECO:0000256" key="10">
    <source>
        <dbReference type="SAM" id="Phobius"/>
    </source>
</evidence>
<sequence length="504" mass="54413">MSTESKPPVDPGLQAEDSGYHKDLKPRQLQMIAIGGAIGTGLFLGAGGRLANAGPGLFIVYLVCGIFVFLILRAMGELVLHRPSSGSFVSYAREFLGERAAFVAGWMYFLNWAMTSIVDVTAIATYMHYWGAFKGIPQWLLALLALAVVLTMNLISVKLFGELEFWAALVKVVALVAFLVVGVVFLGGRFEIEGQRTGLSVINDSGGWLPQGILPLVLVISGVVFAYAAVELVGTAAGETPEPQKIMPKAINTVIFRIAVFYVGSLVLLALLLPYTAYSADESPFVTFFSKIGFTGSGSIMNLVVLTAALSSLNAGLYSTGRILRSLAMNGSAPKFTGLMNKHGVPYGGILLTASITLLGVGLNAIVPDQAFEIVLNVAALGIIASWATIVICQLQLWRWSRNGRIDRPSYRMPGAPWTGYVTLGFLALVLVLMAFDKPIGTWTIGLLVVIIPALILGWYRVRKRVLEIAEERKGFTGTFPVIADRPTPTPGHLPKNLPRRRRK</sequence>
<dbReference type="PANTHER" id="PTHR43495">
    <property type="entry name" value="GABA PERMEASE"/>
    <property type="match status" value="1"/>
</dbReference>
<feature type="transmembrane region" description="Helical" evidence="10">
    <location>
        <begin position="300"/>
        <end position="324"/>
    </location>
</feature>
<evidence type="ECO:0000256" key="8">
    <source>
        <dbReference type="ARBA" id="ARBA00023136"/>
    </source>
</evidence>
<evidence type="ECO:0000256" key="1">
    <source>
        <dbReference type="ARBA" id="ARBA00004651"/>
    </source>
</evidence>
<dbReference type="Gene3D" id="1.20.1740.10">
    <property type="entry name" value="Amino acid/polyamine transporter I"/>
    <property type="match status" value="1"/>
</dbReference>
<keyword evidence="7 10" id="KW-1133">Transmembrane helix</keyword>
<comment type="subcellular location">
    <subcellularLocation>
        <location evidence="1">Cell membrane</location>
        <topology evidence="1">Multi-pass membrane protein</topology>
    </subcellularLocation>
</comment>
<evidence type="ECO:0000256" key="3">
    <source>
        <dbReference type="ARBA" id="ARBA00022448"/>
    </source>
</evidence>
<feature type="transmembrane region" description="Helical" evidence="10">
    <location>
        <begin position="212"/>
        <end position="233"/>
    </location>
</feature>
<dbReference type="Proteomes" id="UP000562984">
    <property type="component" value="Unassembled WGS sequence"/>
</dbReference>
<accession>A0A849AA14</accession>
<feature type="transmembrane region" description="Helical" evidence="10">
    <location>
        <begin position="254"/>
        <end position="280"/>
    </location>
</feature>
<dbReference type="FunFam" id="1.20.1740.10:FF:000001">
    <property type="entry name" value="Amino acid permease"/>
    <property type="match status" value="1"/>
</dbReference>
<feature type="domain" description="Amino acid permease/ SLC12A" evidence="11">
    <location>
        <begin position="29"/>
        <end position="442"/>
    </location>
</feature>